<dbReference type="InterPro" id="IPR013517">
    <property type="entry name" value="FG-GAP"/>
</dbReference>
<feature type="compositionally biased region" description="Polar residues" evidence="4">
    <location>
        <begin position="500"/>
        <end position="514"/>
    </location>
</feature>
<feature type="signal peptide" evidence="5">
    <location>
        <begin position="1"/>
        <end position="24"/>
    </location>
</feature>
<dbReference type="Gene3D" id="2.130.10.130">
    <property type="entry name" value="Integrin alpha, N-terminal"/>
    <property type="match status" value="1"/>
</dbReference>
<keyword evidence="2" id="KW-0677">Repeat</keyword>
<dbReference type="Pfam" id="PF14312">
    <property type="entry name" value="FG-GAP_2"/>
    <property type="match status" value="2"/>
</dbReference>
<evidence type="ECO:0000313" key="6">
    <source>
        <dbReference type="EMBL" id="CAE0475614.1"/>
    </source>
</evidence>
<dbReference type="PANTHER" id="PTHR36220">
    <property type="entry name" value="UNNAMED PRODUCT"/>
    <property type="match status" value="1"/>
</dbReference>
<protein>
    <recommendedName>
        <fullName evidence="7">Ricin B lectin domain-containing protein</fullName>
    </recommendedName>
</protein>
<feature type="region of interest" description="Disordered" evidence="4">
    <location>
        <begin position="478"/>
        <end position="594"/>
    </location>
</feature>
<feature type="compositionally biased region" description="Low complexity" evidence="4">
    <location>
        <begin position="482"/>
        <end position="497"/>
    </location>
</feature>
<dbReference type="SUPFAM" id="SSF82171">
    <property type="entry name" value="DPP6 N-terminal domain-like"/>
    <property type="match status" value="2"/>
</dbReference>
<sequence length="1318" mass="141962">MLLSKALPFVASGIFALQSPLVAATIFTPDSQHTTSESRSLQGDLGQDLDIGSNYFRHIETLEPSDMKDYLYGISVAVSEDGSKLAVSGHESDNNGPNDSEQFRGYVDVYDMNDSYNLVYRVYTPYGKVAPDMHVDIDETGSTIAVGFVFSKLTDAATSGVAVYKLDVNSPFSTPQLIFSYDVGERGDDRGLSVSLSQDGSRLAVGSRYESSTNSGLVKIFEFIASSDSNDYIMQEVGALEGSQGDLEGSSVSISRTGAYFATGATGFEVTDKENQGAVRMYDATATDQIGDTIVGENAKDACGFGVSLVELEGGVNPNKPVLRVAVSSIFYETDSSSSNQGQVRVFEYDIGGGETVWKQLGGSMIGEYGDFIDFNEGKFHIGDSFGFALALSKNGQRAVVGSPFHSHKRQSEYYYGKIKLFQYDKDLEKWDEIANGLTGTARDSVWGYSVDFTGDGKTIAFGGSKDNVGLVSVYKQDETSDVPSAVPSSKPSALPSRIPSKSPSESPSDNPSFKPSREPSAVPSSKPSEFPSEFPSESPSESPSGIPSSKPSNKPSTPPSSKPSSRPSQVPSMKPSSIPSITPTDTQQPSQNPSFFSERLFKIQTELESFTNLDSNTQWCLETSTRTADSKLVVRPCDLSSSRQNWYLDNGKITLARTNVPGTFCIHDSGRLLSLRGCGNVINSYSFGDGMVQGNLGPIIVSKDRYDFYFGVDTLRIFSRVRLFRSGAENKSARKWKLSFEGPSDVPSELPTSSPIDVDVNNEMVNVASRGFASQSSTDGNAVASLAIDGNTVASAAYSAASDGDTTGENSLHTRTQDCAVISCVNLVHLDPWWKLRWGGALYSMSKIKIHNVDNENSARIVGFVLMIFADGEQVYSSNDPQGEFYQNSSTEKSVYEFEFENDIIGDEVKIQLLGDNKIIEMAEVEVFAYAVPTYKWVQVHQDIDGEAASDKFGHSTAMSSDGSVIIVGGLYNDGNGLNSGHVRVFRDNGINAWEQVFGDLDGENYRDYFGFSVDMSEDGTRIVVGASKNDGNGNDSGHVRVFKNNGSAWEKIHGDIDGAEKGDEAGQSVSMSLDGMRIAVGSPKNGVIYTGHVRVFEDIDDDWKLIFLTEPKEGRYFGKGVALSGNGKRVAISGGMNRGKVVVYREDGTSWQKVGDEILAVDGTWFSSNHAVSMSEDGTKLVIGSPGVGAGHARVFQDNGGYWEQLHSNIDGEASSDQFGSAVSMSRDGSKIAVGAYQNDGAGTNSGHVRVYYDDPATGWEQLYIDIDGEAPADLSGWAVSLSGDGTRLVVGAKDNDGSDGKDNSGHVRVFKNGVQ</sequence>
<reference evidence="6" key="1">
    <citation type="submission" date="2021-01" db="EMBL/GenBank/DDBJ databases">
        <authorList>
            <person name="Corre E."/>
            <person name="Pelletier E."/>
            <person name="Niang G."/>
            <person name="Scheremetjew M."/>
            <person name="Finn R."/>
            <person name="Kale V."/>
            <person name="Holt S."/>
            <person name="Cochrane G."/>
            <person name="Meng A."/>
            <person name="Brown T."/>
            <person name="Cohen L."/>
        </authorList>
    </citation>
    <scope>NUCLEOTIDE SEQUENCE</scope>
    <source>
        <strain evidence="6">MM31A-1</strain>
    </source>
</reference>
<feature type="compositionally biased region" description="Polar residues" evidence="4">
    <location>
        <begin position="575"/>
        <end position="594"/>
    </location>
</feature>
<dbReference type="EMBL" id="HBIO01026675">
    <property type="protein sequence ID" value="CAE0475614.1"/>
    <property type="molecule type" value="Transcribed_RNA"/>
</dbReference>
<proteinExistence type="predicted"/>
<evidence type="ECO:0000256" key="4">
    <source>
        <dbReference type="SAM" id="MobiDB-lite"/>
    </source>
</evidence>
<organism evidence="6">
    <name type="scientific">Chaetoceros debilis</name>
    <dbReference type="NCBI Taxonomy" id="122233"/>
    <lineage>
        <taxon>Eukaryota</taxon>
        <taxon>Sar</taxon>
        <taxon>Stramenopiles</taxon>
        <taxon>Ochrophyta</taxon>
        <taxon>Bacillariophyta</taxon>
        <taxon>Coscinodiscophyceae</taxon>
        <taxon>Chaetocerotophycidae</taxon>
        <taxon>Chaetocerotales</taxon>
        <taxon>Chaetocerotaceae</taxon>
        <taxon>Chaetoceros</taxon>
    </lineage>
</organism>
<gene>
    <name evidence="6" type="ORF">CDEB00056_LOCUS20467</name>
</gene>
<evidence type="ECO:0000256" key="3">
    <source>
        <dbReference type="ARBA" id="ARBA00023180"/>
    </source>
</evidence>
<dbReference type="Gene3D" id="2.60.120.260">
    <property type="entry name" value="Galactose-binding domain-like"/>
    <property type="match status" value="1"/>
</dbReference>
<keyword evidence="1 5" id="KW-0732">Signal</keyword>
<dbReference type="PANTHER" id="PTHR36220:SF1">
    <property type="entry name" value="GAMMA TUBULIN COMPLEX COMPONENT C-TERMINAL DOMAIN-CONTAINING PROTEIN"/>
    <property type="match status" value="1"/>
</dbReference>
<dbReference type="InterPro" id="IPR013519">
    <property type="entry name" value="Int_alpha_beta-p"/>
</dbReference>
<evidence type="ECO:0000256" key="1">
    <source>
        <dbReference type="ARBA" id="ARBA00022729"/>
    </source>
</evidence>
<dbReference type="InterPro" id="IPR028994">
    <property type="entry name" value="Integrin_alpha_N"/>
</dbReference>
<feature type="compositionally biased region" description="Low complexity" evidence="4">
    <location>
        <begin position="563"/>
        <end position="573"/>
    </location>
</feature>
<dbReference type="SUPFAM" id="SSF49785">
    <property type="entry name" value="Galactose-binding domain-like"/>
    <property type="match status" value="1"/>
</dbReference>
<accession>A0A7S3VEX0</accession>
<name>A0A7S3VEX0_9STRA</name>
<keyword evidence="3" id="KW-0325">Glycoprotein</keyword>
<dbReference type="SMART" id="SM00191">
    <property type="entry name" value="Int_alpha"/>
    <property type="match status" value="3"/>
</dbReference>
<evidence type="ECO:0008006" key="7">
    <source>
        <dbReference type="Google" id="ProtNLM"/>
    </source>
</evidence>
<dbReference type="SUPFAM" id="SSF101908">
    <property type="entry name" value="Putative isomerase YbhE"/>
    <property type="match status" value="1"/>
</dbReference>
<evidence type="ECO:0000256" key="2">
    <source>
        <dbReference type="ARBA" id="ARBA00022737"/>
    </source>
</evidence>
<feature type="chain" id="PRO_5030757013" description="Ricin B lectin domain-containing protein" evidence="5">
    <location>
        <begin position="25"/>
        <end position="1318"/>
    </location>
</feature>
<evidence type="ECO:0000256" key="5">
    <source>
        <dbReference type="SAM" id="SignalP"/>
    </source>
</evidence>
<dbReference type="InterPro" id="IPR008979">
    <property type="entry name" value="Galactose-bd-like_sf"/>
</dbReference>
<dbReference type="PROSITE" id="PS50231">
    <property type="entry name" value="RICIN_B_LECTIN"/>
    <property type="match status" value="1"/>
</dbReference>
<feature type="compositionally biased region" description="Low complexity" evidence="4">
    <location>
        <begin position="524"/>
        <end position="556"/>
    </location>
</feature>